<evidence type="ECO:0000256" key="8">
    <source>
        <dbReference type="PIRNR" id="PIRNR016302"/>
    </source>
</evidence>
<name>A0ABR3TNN2_9PEZI</name>
<feature type="transmembrane region" description="Helical" evidence="10">
    <location>
        <begin position="448"/>
        <end position="470"/>
    </location>
</feature>
<feature type="chain" id="PRO_5046972334" description="Mannan endo-1,6-alpha-mannosidase" evidence="11">
    <location>
        <begin position="24"/>
        <end position="472"/>
    </location>
</feature>
<keyword evidence="5 8" id="KW-0378">Hydrolase</keyword>
<evidence type="ECO:0000256" key="5">
    <source>
        <dbReference type="ARBA" id="ARBA00022801"/>
    </source>
</evidence>
<keyword evidence="10" id="KW-1133">Transmembrane helix</keyword>
<keyword evidence="4 11" id="KW-0732">Signal</keyword>
<evidence type="ECO:0000256" key="11">
    <source>
        <dbReference type="SAM" id="SignalP"/>
    </source>
</evidence>
<evidence type="ECO:0000313" key="13">
    <source>
        <dbReference type="Proteomes" id="UP001521184"/>
    </source>
</evidence>
<dbReference type="InterPro" id="IPR005198">
    <property type="entry name" value="Glyco_hydro_76"/>
</dbReference>
<accession>A0ABR3TNN2</accession>
<dbReference type="InterPro" id="IPR008928">
    <property type="entry name" value="6-hairpin_glycosidase_sf"/>
</dbReference>
<dbReference type="Gene3D" id="1.50.10.20">
    <property type="match status" value="1"/>
</dbReference>
<comment type="catalytic activity">
    <reaction evidence="1 8">
        <text>Random hydrolysis of (1-&gt;6)-alpha-D-mannosidic linkages in unbranched (1-&gt;6)-mannans.</text>
        <dbReference type="EC" id="3.2.1.101"/>
    </reaction>
</comment>
<protein>
    <recommendedName>
        <fullName evidence="3 8">Mannan endo-1,6-alpha-mannosidase</fullName>
        <ecNumber evidence="3 8">3.2.1.101</ecNumber>
    </recommendedName>
</protein>
<keyword evidence="13" id="KW-1185">Reference proteome</keyword>
<keyword evidence="7 8" id="KW-0326">Glycosidase</keyword>
<comment type="caution">
    <text evidence="12">The sequence shown here is derived from an EMBL/GenBank/DDBJ whole genome shotgun (WGS) entry which is preliminary data.</text>
</comment>
<evidence type="ECO:0000256" key="9">
    <source>
        <dbReference type="SAM" id="MobiDB-lite"/>
    </source>
</evidence>
<proteinExistence type="inferred from homology"/>
<keyword evidence="10" id="KW-0812">Transmembrane</keyword>
<dbReference type="PANTHER" id="PTHR12145">
    <property type="entry name" value="MANNAN ENDO-1,6-ALPHA-MANNOSIDASE DCW1"/>
    <property type="match status" value="1"/>
</dbReference>
<dbReference type="Pfam" id="PF03663">
    <property type="entry name" value="Glyco_hydro_76"/>
    <property type="match status" value="1"/>
</dbReference>
<dbReference type="EMBL" id="JAKEKT020000041">
    <property type="protein sequence ID" value="KAL1641298.1"/>
    <property type="molecule type" value="Genomic_DNA"/>
</dbReference>
<dbReference type="InterPro" id="IPR014480">
    <property type="entry name" value="Mannan-1_6-alpha_mannosidase"/>
</dbReference>
<evidence type="ECO:0000256" key="6">
    <source>
        <dbReference type="ARBA" id="ARBA00023180"/>
    </source>
</evidence>
<evidence type="ECO:0000256" key="3">
    <source>
        <dbReference type="ARBA" id="ARBA00012350"/>
    </source>
</evidence>
<feature type="region of interest" description="Disordered" evidence="9">
    <location>
        <begin position="407"/>
        <end position="437"/>
    </location>
</feature>
<comment type="similarity">
    <text evidence="2 8">Belongs to the glycosyl hydrolase 76 family.</text>
</comment>
<evidence type="ECO:0000256" key="10">
    <source>
        <dbReference type="SAM" id="Phobius"/>
    </source>
</evidence>
<dbReference type="PIRSF" id="PIRSF016302">
    <property type="entry name" value="Man_a_manosd"/>
    <property type="match status" value="1"/>
</dbReference>
<keyword evidence="10" id="KW-0472">Membrane</keyword>
<evidence type="ECO:0000256" key="1">
    <source>
        <dbReference type="ARBA" id="ARBA00001452"/>
    </source>
</evidence>
<dbReference type="Proteomes" id="UP001521184">
    <property type="component" value="Unassembled WGS sequence"/>
</dbReference>
<evidence type="ECO:0000313" key="12">
    <source>
        <dbReference type="EMBL" id="KAL1641298.1"/>
    </source>
</evidence>
<evidence type="ECO:0000256" key="7">
    <source>
        <dbReference type="ARBA" id="ARBA00023295"/>
    </source>
</evidence>
<organism evidence="12 13">
    <name type="scientific">Diplodia intermedia</name>
    <dbReference type="NCBI Taxonomy" id="856260"/>
    <lineage>
        <taxon>Eukaryota</taxon>
        <taxon>Fungi</taxon>
        <taxon>Dikarya</taxon>
        <taxon>Ascomycota</taxon>
        <taxon>Pezizomycotina</taxon>
        <taxon>Dothideomycetes</taxon>
        <taxon>Dothideomycetes incertae sedis</taxon>
        <taxon>Botryosphaeriales</taxon>
        <taxon>Botryosphaeriaceae</taxon>
        <taxon>Diplodia</taxon>
    </lineage>
</organism>
<reference evidence="12 13" key="1">
    <citation type="journal article" date="2023" name="Plant Dis.">
        <title>First Report of Diplodia intermedia Causing Canker and Dieback Diseases on Apple Trees in Canada.</title>
        <authorList>
            <person name="Ellouze W."/>
            <person name="Ilyukhin E."/>
            <person name="Sulman M."/>
            <person name="Ali S."/>
        </authorList>
    </citation>
    <scope>NUCLEOTIDE SEQUENCE [LARGE SCALE GENOMIC DNA]</scope>
    <source>
        <strain evidence="12 13">M45-28</strain>
    </source>
</reference>
<evidence type="ECO:0000256" key="2">
    <source>
        <dbReference type="ARBA" id="ARBA00009699"/>
    </source>
</evidence>
<gene>
    <name evidence="12" type="ORF">SLS58_006200</name>
</gene>
<sequence>MRAFAPSLAALLSLARFVQPTAALTLDLDDPNSIKSAASTIAYGLMRSYTGNQTGQVPGYLPQPYYWWEAGSMFMTMVEYWYYTGDTAYNHVTSQALLFQVGENKDFMPANQTRDEGNDDQVFWAFAALSAAELGFPNPPADQPQWLALAQAVFNTQATRWDHSSCGGGLRWQIFTFNTGYDYKNAISNGGFFQLSARLARYTGNATYADWAERMWDWLAQSPLLDTKSSPTKYTVNDGTSTTTNCSTADRLQWTYNYGTLVAGAAYMYNHTDGSPAWETRLSGLLNGTYDVFFPKQYADGTIMSEITCEQGQTCDNDQPSFKAYLARWMAVAAQLAPSIAAAAVAPRLRASALGAAKQCTGGDGGIMCGRRWYQDAWDGFQGVGEQMSALSVVQANMLFLDNGSSTATPKPPLSADTGGSSKGDPSAGTGSGMAQPRVDEVTTSDKAGAAILTVGLVVLTVGGALFMVCGV</sequence>
<feature type="signal peptide" evidence="11">
    <location>
        <begin position="1"/>
        <end position="23"/>
    </location>
</feature>
<dbReference type="SUPFAM" id="SSF48208">
    <property type="entry name" value="Six-hairpin glycosidases"/>
    <property type="match status" value="1"/>
</dbReference>
<evidence type="ECO:0000256" key="4">
    <source>
        <dbReference type="ARBA" id="ARBA00022729"/>
    </source>
</evidence>
<dbReference type="EC" id="3.2.1.101" evidence="3 8"/>
<keyword evidence="6" id="KW-0325">Glycoprotein</keyword>
<dbReference type="PANTHER" id="PTHR12145:SF36">
    <property type="entry name" value="MANNAN ENDO-1,6-ALPHA-MANNOSIDASE DCW1"/>
    <property type="match status" value="1"/>
</dbReference>